<evidence type="ECO:0000313" key="1">
    <source>
        <dbReference type="EMBL" id="RPD53438.1"/>
    </source>
</evidence>
<evidence type="ECO:0000313" key="2">
    <source>
        <dbReference type="Proteomes" id="UP000313359"/>
    </source>
</evidence>
<name>A0A5C2RP91_9APHY</name>
<reference evidence="1" key="1">
    <citation type="journal article" date="2018" name="Genome Biol. Evol.">
        <title>Genomics and development of Lentinus tigrinus, a white-rot wood-decaying mushroom with dimorphic fruiting bodies.</title>
        <authorList>
            <person name="Wu B."/>
            <person name="Xu Z."/>
            <person name="Knudson A."/>
            <person name="Carlson A."/>
            <person name="Chen N."/>
            <person name="Kovaka S."/>
            <person name="LaButti K."/>
            <person name="Lipzen A."/>
            <person name="Pennachio C."/>
            <person name="Riley R."/>
            <person name="Schakwitz W."/>
            <person name="Umezawa K."/>
            <person name="Ohm R.A."/>
            <person name="Grigoriev I.V."/>
            <person name="Nagy L.G."/>
            <person name="Gibbons J."/>
            <person name="Hibbett D."/>
        </authorList>
    </citation>
    <scope>NUCLEOTIDE SEQUENCE [LARGE SCALE GENOMIC DNA]</scope>
    <source>
        <strain evidence="1">ALCF2SS1-6</strain>
    </source>
</reference>
<gene>
    <name evidence="1" type="ORF">L227DRAFT_399452</name>
</gene>
<dbReference type="AlphaFoldDB" id="A0A5C2RP91"/>
<protein>
    <submittedName>
        <fullName evidence="1">Uncharacterized protein</fullName>
    </submittedName>
</protein>
<accession>A0A5C2RP91</accession>
<proteinExistence type="predicted"/>
<organism evidence="1 2">
    <name type="scientific">Lentinus tigrinus ALCF2SS1-6</name>
    <dbReference type="NCBI Taxonomy" id="1328759"/>
    <lineage>
        <taxon>Eukaryota</taxon>
        <taxon>Fungi</taxon>
        <taxon>Dikarya</taxon>
        <taxon>Basidiomycota</taxon>
        <taxon>Agaricomycotina</taxon>
        <taxon>Agaricomycetes</taxon>
        <taxon>Polyporales</taxon>
        <taxon>Polyporaceae</taxon>
        <taxon>Lentinus</taxon>
    </lineage>
</organism>
<keyword evidence="2" id="KW-1185">Reference proteome</keyword>
<dbReference type="EMBL" id="ML122322">
    <property type="protein sequence ID" value="RPD53438.1"/>
    <property type="molecule type" value="Genomic_DNA"/>
</dbReference>
<dbReference type="Proteomes" id="UP000313359">
    <property type="component" value="Unassembled WGS sequence"/>
</dbReference>
<sequence>MRRLWTLNSRAAHDISAVGSAFAASAPTYPSISGYASTRLLVHSKLPVLLYRGLESRQEDVRVRMAVHPVLCPRRQEKDVGHILSTRRQGRPDGVCPAKCSPTDADILLMTSVAVGEAGHSPALAHNRRECPLVTPAARSAPPRTSTMAVQDTLLPALVSTVGGSCRAFARVGG</sequence>